<dbReference type="Proteomes" id="UP000028027">
    <property type="component" value="Unassembled WGS sequence"/>
</dbReference>
<keyword evidence="2" id="KW-1185">Reference proteome</keyword>
<organism evidence="1 2">
    <name type="scientific">Marine Group I thaumarchaeote SCGC AAA799-E16</name>
    <dbReference type="NCBI Taxonomy" id="1502292"/>
    <lineage>
        <taxon>Archaea</taxon>
        <taxon>Nitrososphaerota</taxon>
        <taxon>Marine Group I</taxon>
    </lineage>
</organism>
<proteinExistence type="predicted"/>
<dbReference type="AlphaFoldDB" id="A0A081S5K8"/>
<protein>
    <submittedName>
        <fullName evidence="1">Putative modulator of DNA gyrase protein</fullName>
    </submittedName>
</protein>
<name>A0A081S5K8_9ARCH</name>
<reference evidence="1 2" key="1">
    <citation type="submission" date="2014-06" db="EMBL/GenBank/DDBJ databases">
        <authorList>
            <person name="Ngugi D.K."/>
            <person name="Blom J."/>
            <person name="Alam I."/>
            <person name="Rashid M."/>
            <person name="Ba Alawi W."/>
            <person name="Zhang G."/>
            <person name="Hikmawan T."/>
            <person name="Guan Y."/>
            <person name="Antunes A."/>
            <person name="Siam R."/>
            <person name="Eldorry H."/>
            <person name="Bajic V."/>
            <person name="Stingl U."/>
        </authorList>
    </citation>
    <scope>NUCLEOTIDE SEQUENCE [LARGE SCALE GENOMIC DNA]</scope>
    <source>
        <strain evidence="1">SCGC AAA799-E16</strain>
    </source>
</reference>
<dbReference type="PATRIC" id="fig|1502292.3.peg.977"/>
<evidence type="ECO:0000313" key="1">
    <source>
        <dbReference type="EMBL" id="KER06211.1"/>
    </source>
</evidence>
<evidence type="ECO:0000313" key="2">
    <source>
        <dbReference type="Proteomes" id="UP000028027"/>
    </source>
</evidence>
<accession>A0A081S5K8</accession>
<gene>
    <name evidence="1" type="ORF">AAA799E16_01057</name>
</gene>
<comment type="caution">
    <text evidence="1">The sequence shown here is derived from an EMBL/GenBank/DDBJ whole genome shotgun (WGS) entry which is preliminary data.</text>
</comment>
<sequence length="190" mass="21666">MKFSEEQMKGIVTLKESLIEQVDKHHEAIETLEKNITILDLFLKESSFTKASQLTSTEKVEPQKIKESVKEVQNSIPITQGKDGKVIANAFVTPEQVSIVLDDNVEISADTPPFKSFFLDRIIGEMKKKDSADVENGKIQRESIINYIINKNGSDIREIIIKNYRQKERVNELINTAGWSLSRMLENINK</sequence>
<dbReference type="EMBL" id="JNVL01000013">
    <property type="protein sequence ID" value="KER06211.1"/>
    <property type="molecule type" value="Genomic_DNA"/>
</dbReference>